<dbReference type="GO" id="GO:0042256">
    <property type="term" value="P:cytosolic ribosome assembly"/>
    <property type="evidence" value="ECO:0007669"/>
    <property type="project" value="UniProtKB-UniRule"/>
</dbReference>
<dbReference type="GO" id="GO:0090071">
    <property type="term" value="P:negative regulation of ribosome biogenesis"/>
    <property type="evidence" value="ECO:0007669"/>
    <property type="project" value="UniProtKB-UniRule"/>
</dbReference>
<comment type="similarity">
    <text evidence="1 2">Belongs to the Iojap/RsfS family.</text>
</comment>
<dbReference type="GO" id="GO:0043023">
    <property type="term" value="F:ribosomal large subunit binding"/>
    <property type="evidence" value="ECO:0007669"/>
    <property type="project" value="TreeGrafter"/>
</dbReference>
<dbReference type="NCBIfam" id="TIGR00090">
    <property type="entry name" value="rsfS_iojap_ybeB"/>
    <property type="match status" value="1"/>
</dbReference>
<proteinExistence type="inferred from homology"/>
<comment type="caution">
    <text evidence="3">The sequence shown here is derived from an EMBL/GenBank/DDBJ whole genome shotgun (WGS) entry which is preliminary data.</text>
</comment>
<dbReference type="HAMAP" id="MF_01477">
    <property type="entry name" value="Iojap_RsfS"/>
    <property type="match status" value="1"/>
</dbReference>
<comment type="subunit">
    <text evidence="2">Interacts with ribosomal protein uL14 (rplN).</text>
</comment>
<keyword evidence="2" id="KW-0963">Cytoplasm</keyword>
<organism evidence="3 4">
    <name type="scientific">Pyramidobacter porci</name>
    <dbReference type="NCBI Taxonomy" id="2605789"/>
    <lineage>
        <taxon>Bacteria</taxon>
        <taxon>Thermotogati</taxon>
        <taxon>Synergistota</taxon>
        <taxon>Synergistia</taxon>
        <taxon>Synergistales</taxon>
        <taxon>Dethiosulfovibrionaceae</taxon>
        <taxon>Pyramidobacter</taxon>
    </lineage>
</organism>
<dbReference type="Gene3D" id="3.30.460.10">
    <property type="entry name" value="Beta Polymerase, domain 2"/>
    <property type="match status" value="1"/>
</dbReference>
<dbReference type="SUPFAM" id="SSF81301">
    <property type="entry name" value="Nucleotidyltransferase"/>
    <property type="match status" value="1"/>
</dbReference>
<dbReference type="GO" id="GO:0017148">
    <property type="term" value="P:negative regulation of translation"/>
    <property type="evidence" value="ECO:0007669"/>
    <property type="project" value="UniProtKB-UniRule"/>
</dbReference>
<evidence type="ECO:0000313" key="3">
    <source>
        <dbReference type="EMBL" id="MST54686.1"/>
    </source>
</evidence>
<gene>
    <name evidence="2 3" type="primary">rsfS</name>
    <name evidence="3" type="ORF">FYJ74_01275</name>
</gene>
<name>A0A6L5Y8W8_9BACT</name>
<reference evidence="3 4" key="1">
    <citation type="submission" date="2019-08" db="EMBL/GenBank/DDBJ databases">
        <title>In-depth cultivation of the pig gut microbiome towards novel bacterial diversity and tailored functional studies.</title>
        <authorList>
            <person name="Wylensek D."/>
            <person name="Hitch T.C.A."/>
            <person name="Clavel T."/>
        </authorList>
    </citation>
    <scope>NUCLEOTIDE SEQUENCE [LARGE SCALE GENOMIC DNA]</scope>
    <source>
        <strain evidence="3 4">SM-530-WT-4B</strain>
    </source>
</reference>
<dbReference type="PANTHER" id="PTHR21043:SF0">
    <property type="entry name" value="MITOCHONDRIAL ASSEMBLY OF RIBOSOMAL LARGE SUBUNIT PROTEIN 1"/>
    <property type="match status" value="1"/>
</dbReference>
<comment type="subcellular location">
    <subcellularLocation>
        <location evidence="2">Cytoplasm</location>
    </subcellularLocation>
</comment>
<accession>A0A6L5Y8W8</accession>
<evidence type="ECO:0000313" key="4">
    <source>
        <dbReference type="Proteomes" id="UP000473699"/>
    </source>
</evidence>
<dbReference type="Pfam" id="PF02410">
    <property type="entry name" value="RsfS"/>
    <property type="match status" value="1"/>
</dbReference>
<keyword evidence="2" id="KW-0678">Repressor</keyword>
<sequence>MNENIGKIQEEIVGALLDKKALDVVSMEVGAVTPLADGFIVASGNSDVHMSALVNAVTDCLDRLRADYRVEGAMSSQWTLIDAGDLVIHIFSVKAREFYKVERLWGDVPIQRYESRD</sequence>
<keyword evidence="2" id="KW-0810">Translation regulation</keyword>
<dbReference type="InterPro" id="IPR043519">
    <property type="entry name" value="NT_sf"/>
</dbReference>
<dbReference type="InterPro" id="IPR004394">
    <property type="entry name" value="Iojap/RsfS/C7orf30"/>
</dbReference>
<dbReference type="PANTHER" id="PTHR21043">
    <property type="entry name" value="IOJAP SUPERFAMILY ORTHOLOG"/>
    <property type="match status" value="1"/>
</dbReference>
<comment type="function">
    <text evidence="2">Functions as a ribosomal silencing factor. Interacts with ribosomal protein uL14 (rplN), blocking formation of intersubunit bridge B8. Prevents association of the 30S and 50S ribosomal subunits and the formation of functional ribosomes, thus repressing translation.</text>
</comment>
<evidence type="ECO:0000256" key="1">
    <source>
        <dbReference type="ARBA" id="ARBA00010574"/>
    </source>
</evidence>
<dbReference type="EMBL" id="VUNH01000001">
    <property type="protein sequence ID" value="MST54686.1"/>
    <property type="molecule type" value="Genomic_DNA"/>
</dbReference>
<evidence type="ECO:0000256" key="2">
    <source>
        <dbReference type="HAMAP-Rule" id="MF_01477"/>
    </source>
</evidence>
<keyword evidence="4" id="KW-1185">Reference proteome</keyword>
<dbReference type="GO" id="GO:0005737">
    <property type="term" value="C:cytoplasm"/>
    <property type="evidence" value="ECO:0007669"/>
    <property type="project" value="UniProtKB-SubCell"/>
</dbReference>
<dbReference type="AlphaFoldDB" id="A0A6L5Y8W8"/>
<dbReference type="RefSeq" id="WP_154527809.1">
    <property type="nucleotide sequence ID" value="NZ_VUNH01000001.1"/>
</dbReference>
<dbReference type="Proteomes" id="UP000473699">
    <property type="component" value="Unassembled WGS sequence"/>
</dbReference>
<protein>
    <recommendedName>
        <fullName evidence="2">Ribosomal silencing factor RsfS</fullName>
    </recommendedName>
</protein>